<dbReference type="Pfam" id="PF03312">
    <property type="entry name" value="DUF272"/>
    <property type="match status" value="1"/>
</dbReference>
<dbReference type="PaxDb" id="6239-F58F9.4"/>
<dbReference type="AGR" id="WB:WBGene00019058"/>
<keyword evidence="2" id="KW-1185">Reference proteome</keyword>
<dbReference type="WormBase" id="F58F9.4">
    <property type="protein sequence ID" value="CE49259"/>
    <property type="gene ID" value="WBGene00019058"/>
</dbReference>
<dbReference type="PIR" id="T28843">
    <property type="entry name" value="T28843"/>
</dbReference>
<dbReference type="UCSC" id="F58F9.4">
    <property type="organism name" value="c. elegans"/>
</dbReference>
<dbReference type="PANTHER" id="PTHR21516">
    <property type="entry name" value="AAA_LID_7 DOMAIN-CONTAINING PROTEIN-RELATED-RELATED"/>
    <property type="match status" value="1"/>
</dbReference>
<sequence>MTTTTFFVAYRGYYIDGTKFLNLIGLGSDNDKSFRILETDLNGQGITLGNVLTAVIRSKKSLDAFQLKSHNFNVKIDGNFALVDGIEGELVRNRDEDLVFETESFGTVRAIDQTLAIGKYMITVRATNHKEESKFKNLQYCATVLKKIEPAPPMCSSSTSSTTVGKGFQSRQQPENKIKTMNAFIYRVIKKNHRTIYFLWICERYEQAIFFSKTYNLTVGHFFEGMFEERKNAKSNWQCFKYVRQIEDMFPVDVVGNLLEIKTTISHYQPMTNMTQYPQVFAVHFGFILDIKQILRNLKTDCTGKTVITQRQKVGQKFAWTIKEVL</sequence>
<organism evidence="1 2">
    <name type="scientific">Caenorhabditis elegans</name>
    <dbReference type="NCBI Taxonomy" id="6239"/>
    <lineage>
        <taxon>Eukaryota</taxon>
        <taxon>Metazoa</taxon>
        <taxon>Ecdysozoa</taxon>
        <taxon>Nematoda</taxon>
        <taxon>Chromadorea</taxon>
        <taxon>Rhabditida</taxon>
        <taxon>Rhabditina</taxon>
        <taxon>Rhabditomorpha</taxon>
        <taxon>Rhabditoidea</taxon>
        <taxon>Rhabditidae</taxon>
        <taxon>Peloderinae</taxon>
        <taxon>Caenorhabditis</taxon>
    </lineage>
</organism>
<dbReference type="PeptideAtlas" id="Q20988"/>
<proteinExistence type="predicted"/>
<dbReference type="KEGG" id="cel:CELE_F58F9.4"/>
<dbReference type="CTD" id="186536"/>
<dbReference type="RefSeq" id="NP_500939.2">
    <property type="nucleotide sequence ID" value="NM_068538.2"/>
</dbReference>
<dbReference type="OrthoDB" id="5843428at2759"/>
<dbReference type="AlphaFoldDB" id="Q20988"/>
<dbReference type="STRING" id="6239.F58F9.4.1"/>
<dbReference type="Bgee" id="WBGene00019058">
    <property type="expression patterns" value="Expressed in adult organism and 1 other cell type or tissue"/>
</dbReference>
<protein>
    <submittedName>
        <fullName evidence="1">Cadherin domain-containing protein</fullName>
    </submittedName>
</protein>
<dbReference type="PANTHER" id="PTHR21516:SF4">
    <property type="entry name" value="AAA_LID_7 DOMAIN-CONTAINING PROTEIN-RELATED"/>
    <property type="match status" value="1"/>
</dbReference>
<dbReference type="EMBL" id="BX284604">
    <property type="protein sequence ID" value="CCD67633.2"/>
    <property type="molecule type" value="Genomic_DNA"/>
</dbReference>
<dbReference type="InParanoid" id="Q20988"/>
<accession>Q20988</accession>
<name>Q20988_CAEEL</name>
<dbReference type="DIP" id="DIP-26055N"/>
<dbReference type="InterPro" id="IPR004987">
    <property type="entry name" value="DUF272"/>
</dbReference>
<reference evidence="1 2" key="1">
    <citation type="journal article" date="1998" name="Science">
        <title>Genome sequence of the nematode C. elegans: a platform for investigating biology.</title>
        <authorList>
            <consortium name="The C. elegans sequencing consortium"/>
            <person name="Sulson J.E."/>
            <person name="Waterston R."/>
        </authorList>
    </citation>
    <scope>NUCLEOTIDE SEQUENCE [LARGE SCALE GENOMIC DNA]</scope>
    <source>
        <strain evidence="1 2">Bristol N2</strain>
    </source>
</reference>
<dbReference type="Proteomes" id="UP000001940">
    <property type="component" value="Chromosome IV"/>
</dbReference>
<evidence type="ECO:0000313" key="1">
    <source>
        <dbReference type="EMBL" id="CCD67633.2"/>
    </source>
</evidence>
<dbReference type="FunCoup" id="Q20988">
    <property type="interactions" value="178"/>
</dbReference>
<evidence type="ECO:0000313" key="3">
    <source>
        <dbReference type="WormBase" id="F58F9.4"/>
    </source>
</evidence>
<gene>
    <name evidence="1" type="ORF">CELE_F58F9.4</name>
    <name evidence="1 3" type="ORF">F58F9.4</name>
</gene>
<dbReference type="HOGENOM" id="CLU_053760_1_0_1"/>
<dbReference type="eggNOG" id="ENOG502RT63">
    <property type="taxonomic scope" value="Eukaryota"/>
</dbReference>
<dbReference type="GeneID" id="186536"/>
<evidence type="ECO:0000313" key="2">
    <source>
        <dbReference type="Proteomes" id="UP000001940"/>
    </source>
</evidence>